<comment type="caution">
    <text evidence="3">The sequence shown here is derived from an EMBL/GenBank/DDBJ whole genome shotgun (WGS) entry which is preliminary data.</text>
</comment>
<dbReference type="Proteomes" id="UP000289734">
    <property type="component" value="Unassembled WGS sequence"/>
</dbReference>
<feature type="domain" description="AB hydrolase-1" evidence="2">
    <location>
        <begin position="37"/>
        <end position="269"/>
    </location>
</feature>
<organism evidence="3 4">
    <name type="scientific">Flavobacterium piscinae</name>
    <dbReference type="NCBI Taxonomy" id="2506424"/>
    <lineage>
        <taxon>Bacteria</taxon>
        <taxon>Pseudomonadati</taxon>
        <taxon>Bacteroidota</taxon>
        <taxon>Flavobacteriia</taxon>
        <taxon>Flavobacteriales</taxon>
        <taxon>Flavobacteriaceae</taxon>
        <taxon>Flavobacterium</taxon>
    </lineage>
</organism>
<protein>
    <submittedName>
        <fullName evidence="3">Alpha/beta hydrolase</fullName>
    </submittedName>
</protein>
<dbReference type="Pfam" id="PF12697">
    <property type="entry name" value="Abhydrolase_6"/>
    <property type="match status" value="1"/>
</dbReference>
<feature type="chain" id="PRO_5020748958" evidence="1">
    <location>
        <begin position="22"/>
        <end position="278"/>
    </location>
</feature>
<accession>A0A4Q1KR81</accession>
<name>A0A4Q1KR81_9FLAO</name>
<sequence length="278" mass="31541">MKTVTFFILSLVSSIVTSLYAQKSFDVFVKGKGEPVYLFPGFGCTGELWNETVSELSKTHECHIFTFAGFGDVAPIKTPWFSTIKEEIIAYTKSNKINKPTLIGHSLGGTLSYWLAATESDLFKKVIAVDALPCSAALMIPNYNCEKIPYDNPQSKMMLQMDDAAFKGMNAQQVQFMCKNKEKHPTILEMMNKADRKTYVNGYIDMLNLDLREEIAKIKIPVVILAATFPDKTTVEKTYQAQFEKLPSVKIYYAENAAHFVMYDQPEWFRNNIIDNLN</sequence>
<feature type="signal peptide" evidence="1">
    <location>
        <begin position="1"/>
        <end position="21"/>
    </location>
</feature>
<evidence type="ECO:0000259" key="2">
    <source>
        <dbReference type="Pfam" id="PF12697"/>
    </source>
</evidence>
<dbReference type="InterPro" id="IPR050266">
    <property type="entry name" value="AB_hydrolase_sf"/>
</dbReference>
<dbReference type="GO" id="GO:0016787">
    <property type="term" value="F:hydrolase activity"/>
    <property type="evidence" value="ECO:0007669"/>
    <property type="project" value="UniProtKB-KW"/>
</dbReference>
<dbReference type="EMBL" id="SBKQ01000006">
    <property type="protein sequence ID" value="RXR32571.1"/>
    <property type="molecule type" value="Genomic_DNA"/>
</dbReference>
<evidence type="ECO:0000313" key="3">
    <source>
        <dbReference type="EMBL" id="RXR32571.1"/>
    </source>
</evidence>
<dbReference type="OrthoDB" id="7172093at2"/>
<dbReference type="RefSeq" id="WP_129464084.1">
    <property type="nucleotide sequence ID" value="NZ_SBKQ01000006.1"/>
</dbReference>
<reference evidence="4" key="1">
    <citation type="submission" date="2019-01" db="EMBL/GenBank/DDBJ databases">
        <title>Cytophagaceae bacterium strain CAR-16.</title>
        <authorList>
            <person name="Chen W.-M."/>
        </authorList>
    </citation>
    <scope>NUCLEOTIDE SEQUENCE [LARGE SCALE GENOMIC DNA]</scope>
    <source>
        <strain evidence="4">ICH-30</strain>
    </source>
</reference>
<dbReference type="Gene3D" id="3.40.50.1820">
    <property type="entry name" value="alpha/beta hydrolase"/>
    <property type="match status" value="1"/>
</dbReference>
<evidence type="ECO:0000313" key="4">
    <source>
        <dbReference type="Proteomes" id="UP000289734"/>
    </source>
</evidence>
<gene>
    <name evidence="3" type="ORF">EQG68_07025</name>
</gene>
<dbReference type="AlphaFoldDB" id="A0A4Q1KR81"/>
<keyword evidence="4" id="KW-1185">Reference proteome</keyword>
<keyword evidence="1" id="KW-0732">Signal</keyword>
<dbReference type="InterPro" id="IPR000073">
    <property type="entry name" value="AB_hydrolase_1"/>
</dbReference>
<proteinExistence type="predicted"/>
<evidence type="ECO:0000256" key="1">
    <source>
        <dbReference type="SAM" id="SignalP"/>
    </source>
</evidence>
<dbReference type="SUPFAM" id="SSF53474">
    <property type="entry name" value="alpha/beta-Hydrolases"/>
    <property type="match status" value="1"/>
</dbReference>
<keyword evidence="3" id="KW-0378">Hydrolase</keyword>
<dbReference type="PANTHER" id="PTHR43798">
    <property type="entry name" value="MONOACYLGLYCEROL LIPASE"/>
    <property type="match status" value="1"/>
</dbReference>
<dbReference type="InterPro" id="IPR029058">
    <property type="entry name" value="AB_hydrolase_fold"/>
</dbReference>